<dbReference type="InterPro" id="IPR029481">
    <property type="entry name" value="ABC_trans_N"/>
</dbReference>
<proteinExistence type="predicted"/>
<dbReference type="PANTHER" id="PTHR48040">
    <property type="entry name" value="PLEIOTROPIC DRUG RESISTANCE PROTEIN 1-LIKE ISOFORM X1"/>
    <property type="match status" value="1"/>
</dbReference>
<comment type="caution">
    <text evidence="3">The sequence shown here is derived from an EMBL/GenBank/DDBJ whole genome shotgun (WGS) entry which is preliminary data.</text>
</comment>
<dbReference type="Gene3D" id="3.40.50.300">
    <property type="entry name" value="P-loop containing nucleotide triphosphate hydrolases"/>
    <property type="match status" value="1"/>
</dbReference>
<dbReference type="Pfam" id="PF14510">
    <property type="entry name" value="ABC_trans_N"/>
    <property type="match status" value="1"/>
</dbReference>
<protein>
    <submittedName>
        <fullName evidence="3">Pleiotropic drug resistance protein 1-like protein</fullName>
    </submittedName>
</protein>
<organism evidence="3 4">
    <name type="scientific">Cinnamomum micranthum f. kanehirae</name>
    <dbReference type="NCBI Taxonomy" id="337451"/>
    <lineage>
        <taxon>Eukaryota</taxon>
        <taxon>Viridiplantae</taxon>
        <taxon>Streptophyta</taxon>
        <taxon>Embryophyta</taxon>
        <taxon>Tracheophyta</taxon>
        <taxon>Spermatophyta</taxon>
        <taxon>Magnoliopsida</taxon>
        <taxon>Magnoliidae</taxon>
        <taxon>Laurales</taxon>
        <taxon>Lauraceae</taxon>
        <taxon>Cinnamomum</taxon>
    </lineage>
</organism>
<dbReference type="SUPFAM" id="SSF52540">
    <property type="entry name" value="P-loop containing nucleoside triphosphate hydrolases"/>
    <property type="match status" value="1"/>
</dbReference>
<dbReference type="OrthoDB" id="66620at2759"/>
<dbReference type="AlphaFoldDB" id="A0A3S3QCY8"/>
<evidence type="ECO:0000313" key="4">
    <source>
        <dbReference type="Proteomes" id="UP000283530"/>
    </source>
</evidence>
<dbReference type="EMBL" id="QPKB01000004">
    <property type="protein sequence ID" value="RWR83362.1"/>
    <property type="molecule type" value="Genomic_DNA"/>
</dbReference>
<gene>
    <name evidence="3" type="ORF">CKAN_01211600</name>
</gene>
<feature type="domain" description="ABC transporter" evidence="1">
    <location>
        <begin position="169"/>
        <end position="266"/>
    </location>
</feature>
<reference evidence="3 4" key="1">
    <citation type="journal article" date="2019" name="Nat. Plants">
        <title>Stout camphor tree genome fills gaps in understanding of flowering plant genome evolution.</title>
        <authorList>
            <person name="Chaw S.M."/>
            <person name="Liu Y.C."/>
            <person name="Wu Y.W."/>
            <person name="Wang H.Y."/>
            <person name="Lin C.I."/>
            <person name="Wu C.S."/>
            <person name="Ke H.M."/>
            <person name="Chang L.Y."/>
            <person name="Hsu C.Y."/>
            <person name="Yang H.T."/>
            <person name="Sudianto E."/>
            <person name="Hsu M.H."/>
            <person name="Wu K.P."/>
            <person name="Wang L.N."/>
            <person name="Leebens-Mack J.H."/>
            <person name="Tsai I.J."/>
        </authorList>
    </citation>
    <scope>NUCLEOTIDE SEQUENCE [LARGE SCALE GENOMIC DNA]</scope>
    <source>
        <strain evidence="4">cv. Chaw 1501</strain>
        <tissue evidence="3">Young leaves</tissue>
    </source>
</reference>
<evidence type="ECO:0000259" key="2">
    <source>
        <dbReference type="Pfam" id="PF14510"/>
    </source>
</evidence>
<keyword evidence="4" id="KW-1185">Reference proteome</keyword>
<dbReference type="STRING" id="337451.A0A3S3QCY8"/>
<dbReference type="GO" id="GO:0005524">
    <property type="term" value="F:ATP binding"/>
    <property type="evidence" value="ECO:0007669"/>
    <property type="project" value="InterPro"/>
</dbReference>
<dbReference type="GO" id="GO:0016887">
    <property type="term" value="F:ATP hydrolysis activity"/>
    <property type="evidence" value="ECO:0007669"/>
    <property type="project" value="InterPro"/>
</dbReference>
<dbReference type="InterPro" id="IPR027417">
    <property type="entry name" value="P-loop_NTPase"/>
</dbReference>
<feature type="domain" description="Pleiotropic ABC efflux transporter N-terminal" evidence="2">
    <location>
        <begin position="94"/>
        <end position="144"/>
    </location>
</feature>
<name>A0A3S3QCY8_9MAGN</name>
<dbReference type="Proteomes" id="UP000283530">
    <property type="component" value="Unassembled WGS sequence"/>
</dbReference>
<dbReference type="InterPro" id="IPR003439">
    <property type="entry name" value="ABC_transporter-like_ATP-bd"/>
</dbReference>
<accession>A0A3S3QCY8</accession>
<dbReference type="PANTHER" id="PTHR48040:SF20">
    <property type="entry name" value="PLEIOTROPIC DRUG RESISTANCE PROTEIN 1"/>
    <property type="match status" value="1"/>
</dbReference>
<evidence type="ECO:0000313" key="3">
    <source>
        <dbReference type="EMBL" id="RWR83362.1"/>
    </source>
</evidence>
<dbReference type="Pfam" id="PF00005">
    <property type="entry name" value="ABC_tran"/>
    <property type="match status" value="1"/>
</dbReference>
<evidence type="ECO:0000259" key="1">
    <source>
        <dbReference type="Pfam" id="PF00005"/>
    </source>
</evidence>
<sequence length="287" mass="32313">MDNANLYKDESLHQIGSSIWSKTTLEDVFARSSRDEDDEAALTWAALEKLPTYNRIRKGFLSGVDGGELKEVNIKDLGYQERKSLLERLIKVGEEDLEKFLLKVKNRIERVGIELPTIEVRFEHLSIEAEAYVGSRGLPTIINFTFNILEGILNTLRILPNQKKPISILHDVSGIIKPRRMTLLLGPPGSGKTSVLLALAGKLDKDLKVSGRVTYNGHGMDEFVPQRTSAYISQYDTHIGEMTVRETLAFSARCQGVEARYEMLQELSRREKEANIKGAIGRRSLNI</sequence>